<comment type="caution">
    <text evidence="1">The sequence shown here is derived from an EMBL/GenBank/DDBJ whole genome shotgun (WGS) entry which is preliminary data.</text>
</comment>
<gene>
    <name evidence="1" type="ORF">B0H65DRAFT_564364</name>
</gene>
<evidence type="ECO:0000313" key="2">
    <source>
        <dbReference type="Proteomes" id="UP001278500"/>
    </source>
</evidence>
<dbReference type="EMBL" id="JAUEPP010000001">
    <property type="protein sequence ID" value="KAK3355560.1"/>
    <property type="molecule type" value="Genomic_DNA"/>
</dbReference>
<name>A0AAE0JQE4_9PEZI</name>
<accession>A0AAE0JQE4</accession>
<keyword evidence="2" id="KW-1185">Reference proteome</keyword>
<organism evidence="1 2">
    <name type="scientific">Neurospora tetraspora</name>
    <dbReference type="NCBI Taxonomy" id="94610"/>
    <lineage>
        <taxon>Eukaryota</taxon>
        <taxon>Fungi</taxon>
        <taxon>Dikarya</taxon>
        <taxon>Ascomycota</taxon>
        <taxon>Pezizomycotina</taxon>
        <taxon>Sordariomycetes</taxon>
        <taxon>Sordariomycetidae</taxon>
        <taxon>Sordariales</taxon>
        <taxon>Sordariaceae</taxon>
        <taxon>Neurospora</taxon>
    </lineage>
</organism>
<dbReference type="AlphaFoldDB" id="A0AAE0JQE4"/>
<dbReference type="GeneID" id="87867406"/>
<proteinExistence type="predicted"/>
<dbReference type="RefSeq" id="XP_062686938.1">
    <property type="nucleotide sequence ID" value="XM_062830252.1"/>
</dbReference>
<dbReference type="Proteomes" id="UP001278500">
    <property type="component" value="Unassembled WGS sequence"/>
</dbReference>
<protein>
    <submittedName>
        <fullName evidence="1">Uncharacterized protein</fullName>
    </submittedName>
</protein>
<sequence length="154" mass="17762">MPVRLPGDPHPVREPTLRSVFWDLNHLAITGYVGYFGTHYAYLHCFDEAFQDWCRGAGIDPDTPFRRNGRILPIPLASFKRTPAEDEKKEKEEVRKESYVTVGGVKTFRTEQQAFMDDREAKELMVIYTDPSDIPPTCKIPCETERASERHFLA</sequence>
<evidence type="ECO:0000313" key="1">
    <source>
        <dbReference type="EMBL" id="KAK3355560.1"/>
    </source>
</evidence>
<reference evidence="1" key="1">
    <citation type="journal article" date="2023" name="Mol. Phylogenet. Evol.">
        <title>Genome-scale phylogeny and comparative genomics of the fungal order Sordariales.</title>
        <authorList>
            <person name="Hensen N."/>
            <person name="Bonometti L."/>
            <person name="Westerberg I."/>
            <person name="Brannstrom I.O."/>
            <person name="Guillou S."/>
            <person name="Cros-Aarteil S."/>
            <person name="Calhoun S."/>
            <person name="Haridas S."/>
            <person name="Kuo A."/>
            <person name="Mondo S."/>
            <person name="Pangilinan J."/>
            <person name="Riley R."/>
            <person name="LaButti K."/>
            <person name="Andreopoulos B."/>
            <person name="Lipzen A."/>
            <person name="Chen C."/>
            <person name="Yan M."/>
            <person name="Daum C."/>
            <person name="Ng V."/>
            <person name="Clum A."/>
            <person name="Steindorff A."/>
            <person name="Ohm R.A."/>
            <person name="Martin F."/>
            <person name="Silar P."/>
            <person name="Natvig D.O."/>
            <person name="Lalanne C."/>
            <person name="Gautier V."/>
            <person name="Ament-Velasquez S.L."/>
            <person name="Kruys A."/>
            <person name="Hutchinson M.I."/>
            <person name="Powell A.J."/>
            <person name="Barry K."/>
            <person name="Miller A.N."/>
            <person name="Grigoriev I.V."/>
            <person name="Debuchy R."/>
            <person name="Gladieux P."/>
            <person name="Hiltunen Thoren M."/>
            <person name="Johannesson H."/>
        </authorList>
    </citation>
    <scope>NUCLEOTIDE SEQUENCE</scope>
    <source>
        <strain evidence="1">CBS 560.94</strain>
    </source>
</reference>
<reference evidence="1" key="2">
    <citation type="submission" date="2023-06" db="EMBL/GenBank/DDBJ databases">
        <authorList>
            <consortium name="Lawrence Berkeley National Laboratory"/>
            <person name="Haridas S."/>
            <person name="Hensen N."/>
            <person name="Bonometti L."/>
            <person name="Westerberg I."/>
            <person name="Brannstrom I.O."/>
            <person name="Guillou S."/>
            <person name="Cros-Aarteil S."/>
            <person name="Calhoun S."/>
            <person name="Kuo A."/>
            <person name="Mondo S."/>
            <person name="Pangilinan J."/>
            <person name="Riley R."/>
            <person name="Labutti K."/>
            <person name="Andreopoulos B."/>
            <person name="Lipzen A."/>
            <person name="Chen C."/>
            <person name="Yanf M."/>
            <person name="Daum C."/>
            <person name="Ng V."/>
            <person name="Clum A."/>
            <person name="Steindorff A."/>
            <person name="Ohm R."/>
            <person name="Martin F."/>
            <person name="Silar P."/>
            <person name="Natvig D."/>
            <person name="Lalanne C."/>
            <person name="Gautier V."/>
            <person name="Ament-Velasquez S.L."/>
            <person name="Kruys A."/>
            <person name="Hutchinson M.I."/>
            <person name="Powell A.J."/>
            <person name="Barry K."/>
            <person name="Miller A.N."/>
            <person name="Grigoriev I.V."/>
            <person name="Debuchy R."/>
            <person name="Gladieux P."/>
            <person name="Thoren M.H."/>
            <person name="Johannesson H."/>
        </authorList>
    </citation>
    <scope>NUCLEOTIDE SEQUENCE</scope>
    <source>
        <strain evidence="1">CBS 560.94</strain>
    </source>
</reference>